<keyword evidence="4" id="KW-0732">Signal</keyword>
<evidence type="ECO:0000256" key="6">
    <source>
        <dbReference type="ARBA" id="ARBA00023136"/>
    </source>
</evidence>
<dbReference type="FunFam" id="2.70.130.10:FF:000016">
    <property type="entry name" value="Insulin-like growth factor 2 receptor"/>
    <property type="match status" value="1"/>
</dbReference>
<feature type="domain" description="MRH" evidence="10">
    <location>
        <begin position="2062"/>
        <end position="2213"/>
    </location>
</feature>
<keyword evidence="5 9" id="KW-1133">Transmembrane helix</keyword>
<organism evidence="11 12">
    <name type="scientific">Biomphalaria glabrata</name>
    <name type="common">Bloodfluke planorb</name>
    <name type="synonym">Freshwater snail</name>
    <dbReference type="NCBI Taxonomy" id="6526"/>
    <lineage>
        <taxon>Eukaryota</taxon>
        <taxon>Metazoa</taxon>
        <taxon>Spiralia</taxon>
        <taxon>Lophotrochozoa</taxon>
        <taxon>Mollusca</taxon>
        <taxon>Gastropoda</taxon>
        <taxon>Heterobranchia</taxon>
        <taxon>Euthyneura</taxon>
        <taxon>Panpulmonata</taxon>
        <taxon>Hygrophila</taxon>
        <taxon>Lymnaeoidea</taxon>
        <taxon>Planorbidae</taxon>
        <taxon>Biomphalaria</taxon>
    </lineage>
</organism>
<comment type="subcellular location">
    <subcellularLocation>
        <location evidence="1">Endomembrane system</location>
    </subcellularLocation>
</comment>
<feature type="transmembrane region" description="Helical" evidence="9">
    <location>
        <begin position="2235"/>
        <end position="2256"/>
    </location>
</feature>
<evidence type="ECO:0000256" key="8">
    <source>
        <dbReference type="SAM" id="MobiDB-lite"/>
    </source>
</evidence>
<dbReference type="GO" id="GO:0038023">
    <property type="term" value="F:signaling receptor activity"/>
    <property type="evidence" value="ECO:0007669"/>
    <property type="project" value="InterPro"/>
</dbReference>
<evidence type="ECO:0000259" key="10">
    <source>
        <dbReference type="PROSITE" id="PS51914"/>
    </source>
</evidence>
<evidence type="ECO:0000256" key="9">
    <source>
        <dbReference type="SAM" id="Phobius"/>
    </source>
</evidence>
<evidence type="ECO:0000256" key="1">
    <source>
        <dbReference type="ARBA" id="ARBA00004308"/>
    </source>
</evidence>
<evidence type="ECO:0000256" key="7">
    <source>
        <dbReference type="ARBA" id="ARBA00023157"/>
    </source>
</evidence>
<feature type="domain" description="MRH" evidence="10">
    <location>
        <begin position="1"/>
        <end position="123"/>
    </location>
</feature>
<dbReference type="GO" id="GO:0005886">
    <property type="term" value="C:plasma membrane"/>
    <property type="evidence" value="ECO:0007669"/>
    <property type="project" value="TreeGrafter"/>
</dbReference>
<feature type="domain" description="MRH" evidence="10">
    <location>
        <begin position="1765"/>
        <end position="1907"/>
    </location>
</feature>
<feature type="domain" description="MRH" evidence="10">
    <location>
        <begin position="1015"/>
        <end position="1161"/>
    </location>
</feature>
<proteinExistence type="predicted"/>
<dbReference type="GO" id="GO:0005770">
    <property type="term" value="C:late endosome"/>
    <property type="evidence" value="ECO:0007669"/>
    <property type="project" value="TreeGrafter"/>
</dbReference>
<dbReference type="RefSeq" id="XP_013094789.2">
    <property type="nucleotide sequence ID" value="XM_013239335.2"/>
</dbReference>
<dbReference type="SUPFAM" id="SSF50911">
    <property type="entry name" value="Mannose 6-phosphate receptor domain"/>
    <property type="match status" value="15"/>
</dbReference>
<keyword evidence="3 9" id="KW-0812">Transmembrane</keyword>
<evidence type="ECO:0000256" key="2">
    <source>
        <dbReference type="ARBA" id="ARBA00022448"/>
    </source>
</evidence>
<dbReference type="GO" id="GO:0005802">
    <property type="term" value="C:trans-Golgi network"/>
    <property type="evidence" value="ECO:0007669"/>
    <property type="project" value="TreeGrafter"/>
</dbReference>
<dbReference type="OrthoDB" id="4504960at2759"/>
<feature type="domain" description="MRH" evidence="10">
    <location>
        <begin position="258"/>
        <end position="403"/>
    </location>
</feature>
<dbReference type="STRING" id="6526.A0A2C9L941"/>
<feature type="domain" description="MRH" evidence="10">
    <location>
        <begin position="411"/>
        <end position="556"/>
    </location>
</feature>
<feature type="domain" description="MRH" evidence="10">
    <location>
        <begin position="1310"/>
        <end position="1456"/>
    </location>
</feature>
<accession>A0A2C9L941</accession>
<dbReference type="Pfam" id="PF00878">
    <property type="entry name" value="CIMR"/>
    <property type="match status" value="14"/>
</dbReference>
<dbReference type="VEuPathDB" id="VectorBase:BGLB028377"/>
<name>A0A2C9L941_BIOGL</name>
<feature type="domain" description="MRH" evidence="10">
    <location>
        <begin position="1610"/>
        <end position="1757"/>
    </location>
</feature>
<feature type="compositionally biased region" description="Acidic residues" evidence="8">
    <location>
        <begin position="2293"/>
        <end position="2307"/>
    </location>
</feature>
<feature type="domain" description="MRH" evidence="10">
    <location>
        <begin position="562"/>
        <end position="703"/>
    </location>
</feature>
<gene>
    <name evidence="11" type="primary">106078466</name>
</gene>
<dbReference type="EnsemblMetazoa" id="BGLB028377-RA">
    <property type="protein sequence ID" value="BGLB028377-PA"/>
    <property type="gene ID" value="BGLB028377"/>
</dbReference>
<dbReference type="PANTHER" id="PTHR15071:SF17">
    <property type="entry name" value="CATION-INDEPENDENT MANNOSE-6-PHOSPHATE RECEPTOR"/>
    <property type="match status" value="1"/>
</dbReference>
<evidence type="ECO:0000256" key="5">
    <source>
        <dbReference type="ARBA" id="ARBA00022989"/>
    </source>
</evidence>
<dbReference type="VEuPathDB" id="VectorBase:BGLAX_052541"/>
<sequence length="2331" mass="257501">MLRFSPWKTVDSLNGTIYEINLCSKLKSTNCPDGTAVCAQSKNSTVSVSYGNYSSAPSNEKTPFGTDGELLLTFKGQPCGSDKYYSTIFYFKCGKTLGYPKYQGENEICTVQFEWESYLFCQKLPTPDKEVPCAVVKDGSLIDLTPLIKLTGGYSVDSENDQTQILINVCRDITIVSKASFKFILPDFNSQKILKATYTSPFWAIEINSSGWIHNTTWRPDGGGSKGPHLISDFKWTCSMNIEWFTEYACPTDYIISNTCQMTAEKHGINIDLSPLTHKSGGSYLVNATEGNDQYVYYINVCGNVAACKDKGLTPVCQRKWDDDTFEQTVGKLNFMQLIYSDGNLLLTYKDGDSCSSKYKRATTIEFVCDKTAVNDGVGKPEFVQHNNCSYYFRWSTKYACVEPIEPVSSEDCKVQFGGKKYDLSSLIKNEETNWQVITGENEADKQSYFLNVCHNVLRTDNTKNCPPESAICRTGNGEAQSLGQFKQSLKYNPVTDSLTLNYIDGSKTDMGCIRQTVVNFICAPGSTMSAPKLFRKSNDDCYFEIEWYTSAACVLSRKTGDNCRIDDKTSGYVYDLNPLKKDKEDYTVHAADGFTYLINVCAKINDDKHCVTAPHNNASICQFKDGGEFKVAEPATQLEYFDGVLNLTYTNGEKYNDKDNTPRSAEIAFVCDRSEDVGNPDFLEEKDFTYAFLWRTSYACPLSPIECAVTDEERHNQYDLSSLSKVSGFWETEISSDSQGPRTKFYINVCRPLGTVPHAQCNRFSSVCATTIDTNGKETLFHGNLGKAVSSPVIDKSSHEVKLVYTSGENCTEDGTVKQFTTTIQFVCAKGNLLGGPRPPRLISPCEYVIQWDTEAACPVTSDVTQSSNGSECTVQDRNTGFLFNLLPLKKADSYEVTSADNSQHFKLNLCGSLPDSVCGQFDKNKPTGICELKADKSGTSVAKHSTELKYSSQGELTLTYEGLFDYSGDSKKYVFTFICDRSAQVAKITFVHKTSLTTTFKVDTSLACPPQPVNCVVMDAKGQQFDLTPLARVTGNWVVIDIRPDHTDLRYHINVCRPVNPTPDMTCPGGAVGGCQTSSNSNNSFNLGWVQSEPVVSDAAITLHYEGGDKCHIGKDTESYRSTRIIFFCDAVEHNPVFQSESDTCEYTFIWKTPSACPQKVTEGDDCKVTDPLYNYQFDLNPLRNATSDYAVLGAGYKFLVNLCGPLVSTLDNCGSAGACQTSLTLPAPVQIGLPNNKPRYQTGQLSLVYSDGKGNCHGKYNRSTIINFVCDHAVTGLDGPRYLEEKSDCTYMFEWTTKAVCPPHQVVDCTLQKGDDVYDLSRLSQSGSNYERTDSDPTSKQLFLINICRSLVHKKDQICPFDSAACRIDLTETDPKKRYHNIGRVTSQSLVVEQGNLVLRYDDGEPCGNGKRSTVILFQCDEKDDSLGIPGGHVEINGCQDHFIWQSSAACPQRPDKSGLTEANFGDCTVTNFNTGYKFDLNSLKRPSGYTTYDRDGHEFTLNVCGWVDKSTGCVNGTGACQVSQVGLKTYVNTGKANARPIFKDGVIVLEYKEGELCNSKKVPKETYINFICDQDAGTGVPVYIDRSDDCIYYFHWETQLVCEKEVKCEAVTDADVTLDFSPLILKSGQYNVLPSDSGSNHSPGTIFINLCRPLNPLYGTLCPPGSAACLVRAEGTTLNLGRVDKEPVYDKTTKEVKLTYTNGDSCPTNRSINISSVIILKCGNSKLMSPVLEGLTSDCEYIFMWETLLACPESSPQKLSQDCTYYDSQMRTRYNLSSLAGTYSVSASAPSSGRFKLNPCAHLDEKGETGGASCVDSAVCLIGSSSQSGSYGDAGQGKFQKDTAYLMLKFSQGRPCSSGTSKAQSIIYFKCNRTAGKGQPELMGKEDDCQVTFLWQTDLVCPVDKMDCLITYQGLLFDFSFLSRESNSWNFTDEQKNVYWLNLCHGVQGEALAVGCQKNAAVCRRTSDNKIQMLGKLQTQQMEVISGDKTSIIIKYSYGDADVCSAGGRRRSDIAPKVSVNLTCGSTIGTPVLAGYNSEECTFNVGWKTRLACPVSQDKLQVKEVRGLVYDVRTGLTISLKPLLKPTNQYTVGVDNSQYIINLGAPVHMANTASTQCAGAAVCLRSETGSYKNLGHYSSKAYYMEDEHLEIVFTSQEKCQGSQSHLNITSIFSFHCADVPAESSKPEFLYKTSDCAYMFDWDTNLVCFSLDVSLLDGSTNSAAGGPSANRVAIGVSVFLFIALVCIFVLIFYKPERRAKVAAKLKRVLLCRKTENTPIVYSRLNQIDHDDDPFNPFSEPDEESEMHNNQLPSKVGVFHDDSDDDILL</sequence>
<evidence type="ECO:0000256" key="4">
    <source>
        <dbReference type="ARBA" id="ARBA00022729"/>
    </source>
</evidence>
<evidence type="ECO:0000313" key="12">
    <source>
        <dbReference type="Proteomes" id="UP000076420"/>
    </source>
</evidence>
<keyword evidence="2" id="KW-0813">Transport</keyword>
<dbReference type="VEuPathDB" id="VectorBase:BGLAX_046647"/>
<dbReference type="Proteomes" id="UP000076420">
    <property type="component" value="Unassembled WGS sequence"/>
</dbReference>
<feature type="domain" description="MRH" evidence="10">
    <location>
        <begin position="1910"/>
        <end position="2059"/>
    </location>
</feature>
<evidence type="ECO:0000256" key="3">
    <source>
        <dbReference type="ARBA" id="ARBA00022692"/>
    </source>
</evidence>
<dbReference type="PANTHER" id="PTHR15071">
    <property type="entry name" value="MANNOSE-6-PHOSPHATE RECEPTOR FAMILY MEMBER"/>
    <property type="match status" value="1"/>
</dbReference>
<dbReference type="SMART" id="SM01404">
    <property type="entry name" value="CIMR"/>
    <property type="match status" value="14"/>
</dbReference>
<protein>
    <recommendedName>
        <fullName evidence="10">MRH domain-containing protein</fullName>
    </recommendedName>
</protein>
<keyword evidence="6 9" id="KW-0472">Membrane</keyword>
<feature type="domain" description="MRH" evidence="10">
    <location>
        <begin position="872"/>
        <end position="1012"/>
    </location>
</feature>
<dbReference type="InterPro" id="IPR009011">
    <property type="entry name" value="Man6P_isomerase_rcpt-bd_dom_sf"/>
</dbReference>
<reference evidence="11" key="1">
    <citation type="submission" date="2020-05" db="UniProtKB">
        <authorList>
            <consortium name="EnsemblMetazoa"/>
        </authorList>
    </citation>
    <scope>IDENTIFICATION</scope>
    <source>
        <strain evidence="11">BB02</strain>
    </source>
</reference>
<feature type="region of interest" description="Disordered" evidence="8">
    <location>
        <begin position="2293"/>
        <end position="2317"/>
    </location>
</feature>
<dbReference type="GO" id="GO:0005537">
    <property type="term" value="F:D-mannose binding"/>
    <property type="evidence" value="ECO:0007669"/>
    <property type="project" value="InterPro"/>
</dbReference>
<feature type="domain" description="MRH" evidence="10">
    <location>
        <begin position="1167"/>
        <end position="1306"/>
    </location>
</feature>
<feature type="domain" description="MRH" evidence="10">
    <location>
        <begin position="706"/>
        <end position="861"/>
    </location>
</feature>
<dbReference type="PROSITE" id="PS51914">
    <property type="entry name" value="MRH"/>
    <property type="match status" value="14"/>
</dbReference>
<dbReference type="InterPro" id="IPR000479">
    <property type="entry name" value="CIMR_rpt"/>
</dbReference>
<feature type="domain" description="MRH" evidence="10">
    <location>
        <begin position="1469"/>
        <end position="1608"/>
    </location>
</feature>
<evidence type="ECO:0000313" key="11">
    <source>
        <dbReference type="EnsemblMetazoa" id="BGLB028377-PA"/>
    </source>
</evidence>
<dbReference type="Gene3D" id="2.70.130.10">
    <property type="entry name" value="Mannose-6-phosphate receptor binding domain"/>
    <property type="match status" value="15"/>
</dbReference>
<dbReference type="GO" id="GO:0005520">
    <property type="term" value="F:insulin-like growth factor binding"/>
    <property type="evidence" value="ECO:0007669"/>
    <property type="project" value="TreeGrafter"/>
</dbReference>
<dbReference type="KEGG" id="bgt:106078466"/>
<dbReference type="FunFam" id="2.70.130.10:FF:000005">
    <property type="entry name" value="Insulin-like growth factor 2 receptor"/>
    <property type="match status" value="1"/>
</dbReference>
<dbReference type="GO" id="GO:0007041">
    <property type="term" value="P:lysosomal transport"/>
    <property type="evidence" value="ECO:0007669"/>
    <property type="project" value="InterPro"/>
</dbReference>
<keyword evidence="7" id="KW-1015">Disulfide bond</keyword>
<dbReference type="InterPro" id="IPR044865">
    <property type="entry name" value="MRH_dom"/>
</dbReference>